<evidence type="ECO:0000256" key="2">
    <source>
        <dbReference type="SAM" id="SignalP"/>
    </source>
</evidence>
<proteinExistence type="predicted"/>
<dbReference type="PROSITE" id="PS51782">
    <property type="entry name" value="LYSM"/>
    <property type="match status" value="1"/>
</dbReference>
<evidence type="ECO:0000313" key="5">
    <source>
        <dbReference type="Proteomes" id="UP000236724"/>
    </source>
</evidence>
<name>A0A1H6F920_9GAMM</name>
<accession>A0A1H6F920</accession>
<dbReference type="Gene3D" id="1.20.5.340">
    <property type="match status" value="1"/>
</dbReference>
<feature type="coiled-coil region" evidence="1">
    <location>
        <begin position="216"/>
        <end position="253"/>
    </location>
</feature>
<dbReference type="RefSeq" id="WP_177428385.1">
    <property type="nucleotide sequence ID" value="NZ_FMSV02000404.1"/>
</dbReference>
<reference evidence="4 5" key="1">
    <citation type="submission" date="2016-10" db="EMBL/GenBank/DDBJ databases">
        <authorList>
            <person name="de Groot N.N."/>
        </authorList>
    </citation>
    <scope>NUCLEOTIDE SEQUENCE [LARGE SCALE GENOMIC DNA]</scope>
    <source>
        <strain evidence="4">MBHS1</strain>
    </source>
</reference>
<feature type="signal peptide" evidence="2">
    <location>
        <begin position="1"/>
        <end position="21"/>
    </location>
</feature>
<evidence type="ECO:0000259" key="3">
    <source>
        <dbReference type="PROSITE" id="PS51782"/>
    </source>
</evidence>
<evidence type="ECO:0000256" key="1">
    <source>
        <dbReference type="SAM" id="Coils"/>
    </source>
</evidence>
<sequence length="298" mass="32693">MSVRVFLSMAGWLLAAPAVMAETDVAAPTAEPPAAQQTESLTAPLQEKITKLEASLQNSQQQLETSTQKLQQASTEAQKQAADINRLQATKQKLEQNLASVEKAQSSATEKLSSLEQALSEQKTQASKLNVDLEKTQGKLTQAQGKLTQAQGELTQAQSALTQAQGEQQQLQNQLTQAQSQVTSLRAKLPISEGGTADPEAYRQKAASTVKHYVQLRRQKQDKSVQQAALQRLEQEQQQLAKLTRAKAIHTVRRGESLSALANKYYRNSLRWQDIYQANQHVLGNPDGLEAGYVLVIP</sequence>
<dbReference type="AlphaFoldDB" id="A0A1H6F920"/>
<gene>
    <name evidence="4" type="ORF">MBHS_01756</name>
</gene>
<keyword evidence="5" id="KW-1185">Reference proteome</keyword>
<dbReference type="EMBL" id="FMSV02000404">
    <property type="protein sequence ID" value="SEH05901.1"/>
    <property type="molecule type" value="Genomic_DNA"/>
</dbReference>
<dbReference type="SUPFAM" id="SSF54106">
    <property type="entry name" value="LysM domain"/>
    <property type="match status" value="1"/>
</dbReference>
<dbReference type="Pfam" id="PF01476">
    <property type="entry name" value="LysM"/>
    <property type="match status" value="1"/>
</dbReference>
<dbReference type="SUPFAM" id="SSF57997">
    <property type="entry name" value="Tropomyosin"/>
    <property type="match status" value="1"/>
</dbReference>
<dbReference type="Proteomes" id="UP000236724">
    <property type="component" value="Unassembled WGS sequence"/>
</dbReference>
<dbReference type="SMART" id="SM00257">
    <property type="entry name" value="LysM"/>
    <property type="match status" value="1"/>
</dbReference>
<dbReference type="InterPro" id="IPR018392">
    <property type="entry name" value="LysM"/>
</dbReference>
<feature type="chain" id="PRO_5014764037" evidence="2">
    <location>
        <begin position="22"/>
        <end position="298"/>
    </location>
</feature>
<dbReference type="InterPro" id="IPR036779">
    <property type="entry name" value="LysM_dom_sf"/>
</dbReference>
<keyword evidence="1" id="KW-0175">Coiled coil</keyword>
<organism evidence="4 5">
    <name type="scientific">Candidatus Venteria ishoeyi</name>
    <dbReference type="NCBI Taxonomy" id="1899563"/>
    <lineage>
        <taxon>Bacteria</taxon>
        <taxon>Pseudomonadati</taxon>
        <taxon>Pseudomonadota</taxon>
        <taxon>Gammaproteobacteria</taxon>
        <taxon>Thiotrichales</taxon>
        <taxon>Thiotrichaceae</taxon>
        <taxon>Venteria</taxon>
    </lineage>
</organism>
<keyword evidence="2" id="KW-0732">Signal</keyword>
<evidence type="ECO:0000313" key="4">
    <source>
        <dbReference type="EMBL" id="SEH05901.1"/>
    </source>
</evidence>
<protein>
    <submittedName>
        <fullName evidence="4">LysM domain/BON superfamily protein</fullName>
    </submittedName>
</protein>
<feature type="coiled-coil region" evidence="1">
    <location>
        <begin position="49"/>
        <end position="188"/>
    </location>
</feature>
<feature type="domain" description="LysM" evidence="3">
    <location>
        <begin position="248"/>
        <end position="297"/>
    </location>
</feature>
<dbReference type="Gene3D" id="3.10.350.10">
    <property type="entry name" value="LysM domain"/>
    <property type="match status" value="1"/>
</dbReference>